<evidence type="ECO:0000259" key="4">
    <source>
        <dbReference type="Pfam" id="PF25917"/>
    </source>
</evidence>
<dbReference type="Gene3D" id="2.40.30.170">
    <property type="match status" value="1"/>
</dbReference>
<comment type="similarity">
    <text evidence="2">Belongs to the membrane fusion protein (MFP) (TC 8.A.1) family.</text>
</comment>
<dbReference type="Proteomes" id="UP001497514">
    <property type="component" value="Chromosome"/>
</dbReference>
<dbReference type="Pfam" id="PF25917">
    <property type="entry name" value="BSH_RND"/>
    <property type="match status" value="1"/>
</dbReference>
<reference evidence="7 8" key="1">
    <citation type="submission" date="2024-05" db="EMBL/GenBank/DDBJ databases">
        <authorList>
            <person name="Duchaud E."/>
        </authorList>
    </citation>
    <scope>NUCLEOTIDE SEQUENCE [LARGE SCALE GENOMIC DNA]</scope>
    <source>
        <strain evidence="7">Ena-SAMPLE-TAB-13-05-2024-13:56:06:370-140309</strain>
    </source>
</reference>
<keyword evidence="7" id="KW-0449">Lipoprotein</keyword>
<comment type="subcellular location">
    <subcellularLocation>
        <location evidence="1">Cell envelope</location>
    </subcellularLocation>
</comment>
<name>A0ABM9NYX9_9FLAO</name>
<dbReference type="Gene3D" id="2.40.50.100">
    <property type="match status" value="1"/>
</dbReference>
<dbReference type="NCBIfam" id="TIGR01730">
    <property type="entry name" value="RND_mfp"/>
    <property type="match status" value="1"/>
</dbReference>
<dbReference type="EMBL" id="OZ038524">
    <property type="protein sequence ID" value="CAL2084154.1"/>
    <property type="molecule type" value="Genomic_DNA"/>
</dbReference>
<dbReference type="RefSeq" id="WP_101902415.1">
    <property type="nucleotide sequence ID" value="NZ_OZ038524.1"/>
</dbReference>
<protein>
    <submittedName>
        <fullName evidence="7">Probable membrane fusion efflux lipoprotein</fullName>
    </submittedName>
</protein>
<feature type="domain" description="Multidrug resistance protein MdtA-like barrel-sandwich hybrid" evidence="4">
    <location>
        <begin position="57"/>
        <end position="191"/>
    </location>
</feature>
<dbReference type="PANTHER" id="PTHR30469:SF20">
    <property type="entry name" value="EFFLUX RND TRANSPORTER PERIPLASMIC ADAPTOR SUBUNIT"/>
    <property type="match status" value="1"/>
</dbReference>
<dbReference type="InterPro" id="IPR058625">
    <property type="entry name" value="MdtA-like_BSH"/>
</dbReference>
<dbReference type="InterPro" id="IPR058792">
    <property type="entry name" value="Beta-barrel_RND_2"/>
</dbReference>
<keyword evidence="3" id="KW-0813">Transport</keyword>
<evidence type="ECO:0000313" key="8">
    <source>
        <dbReference type="Proteomes" id="UP001497514"/>
    </source>
</evidence>
<dbReference type="Pfam" id="PF25967">
    <property type="entry name" value="RND-MFP_C"/>
    <property type="match status" value="1"/>
</dbReference>
<evidence type="ECO:0000256" key="2">
    <source>
        <dbReference type="ARBA" id="ARBA00009477"/>
    </source>
</evidence>
<evidence type="ECO:0000259" key="6">
    <source>
        <dbReference type="Pfam" id="PF25967"/>
    </source>
</evidence>
<feature type="domain" description="Multidrug resistance protein MdtA-like C-terminal permuted SH3" evidence="6">
    <location>
        <begin position="287"/>
        <end position="348"/>
    </location>
</feature>
<dbReference type="PROSITE" id="PS51257">
    <property type="entry name" value="PROKAR_LIPOPROTEIN"/>
    <property type="match status" value="1"/>
</dbReference>
<dbReference type="InterPro" id="IPR006143">
    <property type="entry name" value="RND_pump_MFP"/>
</dbReference>
<sequence>MKNIFLVLLIFSTLFSCKKEQKKQIEIIRPIKYITIGKSNTELTRTFSGLVKASNEIELSFRSSGVITKLNVKVGKKVKKGDLIAKLDNIQANLAYEQTLSALNSAKSTLKTSKSQLERTRSLYEKGSNSLSDYEQAKNVYQTNLDQLETAKRNIGIKKSQIAYGYIYAPKNGIIASKNVSINETANSGQVIAVLNAGEGLNVEIGLPESIINKVALNMETVLSFSALEGSSFKGNITEIAPVIDVNSATYPIKIALHGDTQKLKQGMTASVTFNFNKEEVKTNKQIIVPVKTVGEDGKGNFVFIVNTADKKIGTVKKQHITLGKITNNGFTVLDGLKKGQLLVTAGTNSLLDGQKVKL</sequence>
<evidence type="ECO:0000313" key="7">
    <source>
        <dbReference type="EMBL" id="CAL2084154.1"/>
    </source>
</evidence>
<keyword evidence="8" id="KW-1185">Reference proteome</keyword>
<proteinExistence type="inferred from homology"/>
<gene>
    <name evidence="7" type="ORF">TD3509T_1662</name>
</gene>
<dbReference type="PANTHER" id="PTHR30469">
    <property type="entry name" value="MULTIDRUG RESISTANCE PROTEIN MDTA"/>
    <property type="match status" value="1"/>
</dbReference>
<evidence type="ECO:0000256" key="3">
    <source>
        <dbReference type="ARBA" id="ARBA00022448"/>
    </source>
</evidence>
<dbReference type="SUPFAM" id="SSF111369">
    <property type="entry name" value="HlyD-like secretion proteins"/>
    <property type="match status" value="1"/>
</dbReference>
<feature type="domain" description="CusB-like beta-barrel" evidence="5">
    <location>
        <begin position="203"/>
        <end position="275"/>
    </location>
</feature>
<dbReference type="Gene3D" id="2.40.420.20">
    <property type="match status" value="1"/>
</dbReference>
<accession>A0ABM9NYX9</accession>
<organism evidence="7 8">
    <name type="scientific">Tenacibaculum dicentrarchi</name>
    <dbReference type="NCBI Taxonomy" id="669041"/>
    <lineage>
        <taxon>Bacteria</taxon>
        <taxon>Pseudomonadati</taxon>
        <taxon>Bacteroidota</taxon>
        <taxon>Flavobacteriia</taxon>
        <taxon>Flavobacteriales</taxon>
        <taxon>Flavobacteriaceae</taxon>
        <taxon>Tenacibaculum</taxon>
    </lineage>
</organism>
<evidence type="ECO:0000259" key="5">
    <source>
        <dbReference type="Pfam" id="PF25954"/>
    </source>
</evidence>
<dbReference type="Gene3D" id="1.10.287.470">
    <property type="entry name" value="Helix hairpin bin"/>
    <property type="match status" value="1"/>
</dbReference>
<evidence type="ECO:0000256" key="1">
    <source>
        <dbReference type="ARBA" id="ARBA00004196"/>
    </source>
</evidence>
<dbReference type="InterPro" id="IPR058627">
    <property type="entry name" value="MdtA-like_C"/>
</dbReference>
<dbReference type="Pfam" id="PF25954">
    <property type="entry name" value="Beta-barrel_RND_2"/>
    <property type="match status" value="1"/>
</dbReference>